<feature type="compositionally biased region" description="Polar residues" evidence="1">
    <location>
        <begin position="68"/>
        <end position="78"/>
    </location>
</feature>
<accession>A0A8J2IRV4</accession>
<feature type="region of interest" description="Disordered" evidence="1">
    <location>
        <begin position="58"/>
        <end position="78"/>
    </location>
</feature>
<protein>
    <recommendedName>
        <fullName evidence="4">BHLH domain-containing protein</fullName>
    </recommendedName>
</protein>
<name>A0A8J2IRV4_FUSEQ</name>
<dbReference type="AlphaFoldDB" id="A0A8J2IRV4"/>
<evidence type="ECO:0008006" key="4">
    <source>
        <dbReference type="Google" id="ProtNLM"/>
    </source>
</evidence>
<dbReference type="EMBL" id="CAJSTJ010000144">
    <property type="protein sequence ID" value="CAG7561942.1"/>
    <property type="molecule type" value="Genomic_DNA"/>
</dbReference>
<comment type="caution">
    <text evidence="2">The sequence shown here is derived from an EMBL/GenBank/DDBJ whole genome shotgun (WGS) entry which is preliminary data.</text>
</comment>
<evidence type="ECO:0000256" key="1">
    <source>
        <dbReference type="SAM" id="MobiDB-lite"/>
    </source>
</evidence>
<evidence type="ECO:0000313" key="3">
    <source>
        <dbReference type="Proteomes" id="UP000693738"/>
    </source>
</evidence>
<evidence type="ECO:0000313" key="2">
    <source>
        <dbReference type="EMBL" id="CAG7561942.1"/>
    </source>
</evidence>
<reference evidence="2" key="1">
    <citation type="submission" date="2021-05" db="EMBL/GenBank/DDBJ databases">
        <authorList>
            <person name="Khan N."/>
        </authorList>
    </citation>
    <scope>NUCLEOTIDE SEQUENCE</scope>
</reference>
<proteinExistence type="predicted"/>
<sequence>MAASDITGDTSNLLWSITNSQGKKLEQTSFVSAVKSDVSQVPLDAIQDTLDQASPFVLSSPGLPETNALGTSSHSDSPSLPQWLDSIKDGYHVSVEHLSDTKDMSSLDFESTSIRETSIEPSGDGTGVTYNLDDLEKESPEVKLRSASRKPKRTRQKISVAANVQRARNCHNNIEKKYRARLKQGFERLLAVLYTSMPLVGDENFCQWGSTPCSHQFY</sequence>
<dbReference type="Proteomes" id="UP000693738">
    <property type="component" value="Unassembled WGS sequence"/>
</dbReference>
<organism evidence="2 3">
    <name type="scientific">Fusarium equiseti</name>
    <name type="common">Fusarium scirpi</name>
    <dbReference type="NCBI Taxonomy" id="61235"/>
    <lineage>
        <taxon>Eukaryota</taxon>
        <taxon>Fungi</taxon>
        <taxon>Dikarya</taxon>
        <taxon>Ascomycota</taxon>
        <taxon>Pezizomycotina</taxon>
        <taxon>Sordariomycetes</taxon>
        <taxon>Hypocreomycetidae</taxon>
        <taxon>Hypocreales</taxon>
        <taxon>Nectriaceae</taxon>
        <taxon>Fusarium</taxon>
        <taxon>Fusarium incarnatum-equiseti species complex</taxon>
    </lineage>
</organism>
<gene>
    <name evidence="2" type="ORF">FEQUK3_LOCUS7608</name>
</gene>